<keyword evidence="3" id="KW-1185">Reference proteome</keyword>
<comment type="caution">
    <text evidence="2">The sequence shown here is derived from an EMBL/GenBank/DDBJ whole genome shotgun (WGS) entry which is preliminary data.</text>
</comment>
<evidence type="ECO:0000313" key="3">
    <source>
        <dbReference type="Proteomes" id="UP001629058"/>
    </source>
</evidence>
<name>A0ABW8Y455_9FLAO</name>
<keyword evidence="1" id="KW-0732">Signal</keyword>
<accession>A0ABW8Y455</accession>
<protein>
    <recommendedName>
        <fullName evidence="4">DUF3828 domain-containing protein</fullName>
    </recommendedName>
</protein>
<feature type="chain" id="PRO_5045617177" description="DUF3828 domain-containing protein" evidence="1">
    <location>
        <begin position="21"/>
        <end position="174"/>
    </location>
</feature>
<evidence type="ECO:0000256" key="1">
    <source>
        <dbReference type="SAM" id="SignalP"/>
    </source>
</evidence>
<proteinExistence type="predicted"/>
<feature type="signal peptide" evidence="1">
    <location>
        <begin position="1"/>
        <end position="20"/>
    </location>
</feature>
<evidence type="ECO:0000313" key="2">
    <source>
        <dbReference type="EMBL" id="MFL9834966.1"/>
    </source>
</evidence>
<evidence type="ECO:0008006" key="4">
    <source>
        <dbReference type="Google" id="ProtNLM"/>
    </source>
</evidence>
<sequence>MKKITSLLFFLLFISSFAQISNFSIDNGQIHWQKIYESKLNKTDLLHFLKSSNKFSDLSESENSIYGITKNLKVDFKKFSNYPSIFVQHTTIISKFIIDFKENKYRVTVKDIIIHDPTNEDNRLNLRDVNLERYCLKNNNTEFNSRFISTNAKFYDVTFFNLFNFGKEKNSQDW</sequence>
<dbReference type="RefSeq" id="WP_408091254.1">
    <property type="nucleotide sequence ID" value="NZ_JBELPY010000008.1"/>
</dbReference>
<dbReference type="Proteomes" id="UP001629058">
    <property type="component" value="Unassembled WGS sequence"/>
</dbReference>
<dbReference type="EMBL" id="JBELPY010000008">
    <property type="protein sequence ID" value="MFL9834966.1"/>
    <property type="molecule type" value="Genomic_DNA"/>
</dbReference>
<organism evidence="2 3">
    <name type="scientific">Chryseobacterium terrae</name>
    <dbReference type="NCBI Taxonomy" id="3163299"/>
    <lineage>
        <taxon>Bacteria</taxon>
        <taxon>Pseudomonadati</taxon>
        <taxon>Bacteroidota</taxon>
        <taxon>Flavobacteriia</taxon>
        <taxon>Flavobacteriales</taxon>
        <taxon>Weeksellaceae</taxon>
        <taxon>Chryseobacterium group</taxon>
        <taxon>Chryseobacterium</taxon>
    </lineage>
</organism>
<reference evidence="2 3" key="1">
    <citation type="submission" date="2024-06" db="EMBL/GenBank/DDBJ databases">
        <authorList>
            <person name="Kaempfer P."/>
            <person name="Viver T."/>
        </authorList>
    </citation>
    <scope>NUCLEOTIDE SEQUENCE [LARGE SCALE GENOMIC DNA]</scope>
    <source>
        <strain evidence="2 3">ST-37</strain>
    </source>
</reference>
<gene>
    <name evidence="2" type="ORF">ABS765_13090</name>
</gene>